<accession>A0A382N335</accession>
<evidence type="ECO:0000313" key="1">
    <source>
        <dbReference type="EMBL" id="SVC55594.1"/>
    </source>
</evidence>
<gene>
    <name evidence="1" type="ORF">METZ01_LOCUS308448</name>
</gene>
<dbReference type="EMBL" id="UINC01097679">
    <property type="protein sequence ID" value="SVC55594.1"/>
    <property type="molecule type" value="Genomic_DNA"/>
</dbReference>
<sequence>VNGFSRLLVAGLLALSLAGAMDASAASRQTDVGVRAIGMGGAFSAVASDATAIRWNPAAIAALQRQEIDAAYADRFGLGLDESYLAYVLPLTERHAIGLDWFHRGFDDVAGGLGLQSSQNMLSLAYGYRNGIARLRPLLGNASVGIAAKWLNQDAELDGLSVMSAAGVGFDVGLLYPLPHGLRFGFAIQDVGGTSAEHDSGLNETIYDSRWRAGLAWKPIEGLTVATDVDDHMRFGAEYWVQGLLALRAGVRSERDSPDSRGDATTASFGLGVQYRFARIDYAYERHPVLDATHYTSVSLAYNPRVVTIKDATVRPSPVFRSLYPHYQESDFFDVVLTNSAPQPIVVSV</sequence>
<dbReference type="Gene3D" id="2.40.160.60">
    <property type="entry name" value="Outer membrane protein transport protein (OMPP1/FadL/TodX)"/>
    <property type="match status" value="1"/>
</dbReference>
<evidence type="ECO:0008006" key="2">
    <source>
        <dbReference type="Google" id="ProtNLM"/>
    </source>
</evidence>
<dbReference type="SUPFAM" id="SSF56935">
    <property type="entry name" value="Porins"/>
    <property type="match status" value="1"/>
</dbReference>
<feature type="non-terminal residue" evidence="1">
    <location>
        <position position="349"/>
    </location>
</feature>
<dbReference type="AlphaFoldDB" id="A0A382N335"/>
<protein>
    <recommendedName>
        <fullName evidence="2">PorV/PorQ family protein</fullName>
    </recommendedName>
</protein>
<reference evidence="1" key="1">
    <citation type="submission" date="2018-05" db="EMBL/GenBank/DDBJ databases">
        <authorList>
            <person name="Lanie J.A."/>
            <person name="Ng W.-L."/>
            <person name="Kazmierczak K.M."/>
            <person name="Andrzejewski T.M."/>
            <person name="Davidsen T.M."/>
            <person name="Wayne K.J."/>
            <person name="Tettelin H."/>
            <person name="Glass J.I."/>
            <person name="Rusch D."/>
            <person name="Podicherti R."/>
            <person name="Tsui H.-C.T."/>
            <person name="Winkler M.E."/>
        </authorList>
    </citation>
    <scope>NUCLEOTIDE SEQUENCE</scope>
</reference>
<feature type="non-terminal residue" evidence="1">
    <location>
        <position position="1"/>
    </location>
</feature>
<proteinExistence type="predicted"/>
<name>A0A382N335_9ZZZZ</name>
<organism evidence="1">
    <name type="scientific">marine metagenome</name>
    <dbReference type="NCBI Taxonomy" id="408172"/>
    <lineage>
        <taxon>unclassified sequences</taxon>
        <taxon>metagenomes</taxon>
        <taxon>ecological metagenomes</taxon>
    </lineage>
</organism>